<dbReference type="KEGG" id="gfs:119632231"/>
<sequence>MRDPNGNMNVMRLQTCKPRHRPNILANNGELQSRLGKPHQHIEIKQSARHVNQIRAIAQNIDAHDSLYHILFECESAEQERNVARAEATDDHGSTAPECCRSTWTSKQTERLCYSTFKEIVLIYISHKIGGVSYYMWQSLTLNELLATLVYCQRIKMANSRLKAEIERILSQSRKGK</sequence>
<evidence type="ECO:0000313" key="1">
    <source>
        <dbReference type="Proteomes" id="UP000092443"/>
    </source>
</evidence>
<evidence type="ECO:0000313" key="2">
    <source>
        <dbReference type="RefSeq" id="XP_037880968.1"/>
    </source>
</evidence>
<gene>
    <name evidence="2" type="primary">LOC119632231</name>
</gene>
<organism evidence="1 2">
    <name type="scientific">Glossina fuscipes</name>
    <dbReference type="NCBI Taxonomy" id="7396"/>
    <lineage>
        <taxon>Eukaryota</taxon>
        <taxon>Metazoa</taxon>
        <taxon>Ecdysozoa</taxon>
        <taxon>Arthropoda</taxon>
        <taxon>Hexapoda</taxon>
        <taxon>Insecta</taxon>
        <taxon>Pterygota</taxon>
        <taxon>Neoptera</taxon>
        <taxon>Endopterygota</taxon>
        <taxon>Diptera</taxon>
        <taxon>Brachycera</taxon>
        <taxon>Muscomorpha</taxon>
        <taxon>Hippoboscoidea</taxon>
        <taxon>Glossinidae</taxon>
        <taxon>Glossina</taxon>
    </lineage>
</organism>
<dbReference type="AlphaFoldDB" id="A0A8U0W6Y9"/>
<accession>A0A8U0W6Y9</accession>
<dbReference type="Proteomes" id="UP000092443">
    <property type="component" value="Unplaced"/>
</dbReference>
<dbReference type="GeneID" id="119632231"/>
<name>A0A8U0W6Y9_9MUSC</name>
<proteinExistence type="predicted"/>
<keyword evidence="1" id="KW-1185">Reference proteome</keyword>
<dbReference type="RefSeq" id="XP_037880968.1">
    <property type="nucleotide sequence ID" value="XM_038025040.1"/>
</dbReference>
<reference evidence="2" key="1">
    <citation type="submission" date="2025-08" db="UniProtKB">
        <authorList>
            <consortium name="RefSeq"/>
        </authorList>
    </citation>
    <scope>IDENTIFICATION</scope>
    <source>
        <tissue evidence="2">Whole body pupa</tissue>
    </source>
</reference>
<protein>
    <submittedName>
        <fullName evidence="2">Uncharacterized protein LOC119632231 isoform X1</fullName>
    </submittedName>
</protein>